<feature type="compositionally biased region" description="Basic and acidic residues" evidence="2">
    <location>
        <begin position="437"/>
        <end position="446"/>
    </location>
</feature>
<feature type="region of interest" description="Disordered" evidence="2">
    <location>
        <begin position="642"/>
        <end position="667"/>
    </location>
</feature>
<keyword evidence="4" id="KW-1185">Reference proteome</keyword>
<sequence length="1229" mass="134177">MNTKIVMECTASSQTAGQQAVARVEAVVAAVTLPLMRMPPRSTTEQREALLEQLYTDYAELQSQREEVDNRKRVMDFDMYQSHQQDIHDVLFANADAADGALGDWDTWERVEAVVKRYAYGRPRHTAQEKKEMSAMQSRNDALNEVLQEKATTVQRLTESLDAAQEELAGVRKLLQLKDSEIRMLSNQNKTAKVQLRCVEQECAALRGFDSEAPSSLKDDLRFLIEANKELERQNLELRRCLNAHDDSAAVACTNRAFLEKKATAPSSIEDDVGEATAPGVTDDNLDPCMKDDACRRRLLHQHIPLSGMFMDAKRNIDQWKRRVEAEVGCAMEMLDRDALIADKMLSMPVDRGGAQGPSPMGSGAFVSYATYQSANEMQPWLKRPPVVSAPPLPTFASALAAPQPRASADAVGGGEKAAPAPRSTPSLAAAASESGQQHDRRRDRTVCSTLQASRNKKNAAAPATTSKATAAASALPSGKSDALGEPRGGRTMITTATPAFVQLRNAVLQCAELSRANALRRELLHTQWLRQQLQEERERVVSLKALQSHISVQDAIANAHSASGPPVECENAADTNEVQLGPSATVKMHIAFDETLRHRESCSSTSSAHKLRDCVHESRSPTGDPDWDFDEVEGYGGGGALGTGRLAMSPSRPLGLPSRELSAQSPLTRRNLQAQPLAVKEGCSAAGSMPRDSTALELLTLRSEAPTFALDDEATPARLRAQGSQGVGGVVCASRLALHANRLRQQVQQLAVDASALRNEVHDVLHTFGTLMAQQQQYLQHTSEEEVIRAARAATQEALEEAAVARAARLLEEKFGLKLAQDCYAASPAPLPDTATDEEWLAHELRLAAIAMVRETARSRAISANGSQGYDAGAASEAAASSVLQHYLFTEAPEDGTGRTHRFFDDDILRLIQSLPKGTFGTAKRWNAPRVGCRGGAHLGREDADMNATPPRGHGAYAGKRFSGGAPRPMQWYWKASGAFSAPLTGGAPRWPLVEPQLPVGGLGAASFGMPIPSPRRPAPADIESIRPTVLRYDLGSAGRQAQRQVNAQMKRGAAYICGQGFYDFVREYVVPIISAAARVTDGAVMDTALRAAVRELREKARRRCKRGVRLLLDRVANNIRTRRLLRSGVFHGEGFVSYVGVLYNKWRSRLEHERRLMRAEQRYGHSTLLSLMHLQAPAIDALAGKLPFLKFAERAPEGGVLGDGYAPSQHQLQKSSYHFDKVNFERK</sequence>
<accession>A0A836H0V1</accession>
<evidence type="ECO:0000256" key="2">
    <source>
        <dbReference type="SAM" id="MobiDB-lite"/>
    </source>
</evidence>
<reference evidence="3 4" key="1">
    <citation type="submission" date="2021-02" db="EMBL/GenBank/DDBJ databases">
        <title>Leishmania (Mundinia) enrietti genome sequencing and assembly.</title>
        <authorList>
            <person name="Almutairi H."/>
            <person name="Gatherer D."/>
        </authorList>
    </citation>
    <scope>NUCLEOTIDE SEQUENCE [LARGE SCALE GENOMIC DNA]</scope>
    <source>
        <strain evidence="3">CUR178</strain>
    </source>
</reference>
<comment type="caution">
    <text evidence="3">The sequence shown here is derived from an EMBL/GenBank/DDBJ whole genome shotgun (WGS) entry which is preliminary data.</text>
</comment>
<dbReference type="Proteomes" id="UP000674179">
    <property type="component" value="Chromosome 25"/>
</dbReference>
<evidence type="ECO:0000313" key="4">
    <source>
        <dbReference type="Proteomes" id="UP000674179"/>
    </source>
</evidence>
<feature type="coiled-coil region" evidence="1">
    <location>
        <begin position="147"/>
        <end position="244"/>
    </location>
</feature>
<gene>
    <name evidence="3" type="ORF">CUR178_05095</name>
</gene>
<protein>
    <submittedName>
        <fullName evidence="3">Uncharacterized protein</fullName>
    </submittedName>
</protein>
<proteinExistence type="predicted"/>
<dbReference type="KEGG" id="lenr:94172300"/>
<dbReference type="OrthoDB" id="273613at2759"/>
<evidence type="ECO:0000313" key="3">
    <source>
        <dbReference type="EMBL" id="KAG5477392.1"/>
    </source>
</evidence>
<feature type="region of interest" description="Disordered" evidence="2">
    <location>
        <begin position="401"/>
        <end position="488"/>
    </location>
</feature>
<name>A0A836H0V1_LEIEN</name>
<organism evidence="3 4">
    <name type="scientific">Leishmania enriettii</name>
    <dbReference type="NCBI Taxonomy" id="5663"/>
    <lineage>
        <taxon>Eukaryota</taxon>
        <taxon>Discoba</taxon>
        <taxon>Euglenozoa</taxon>
        <taxon>Kinetoplastea</taxon>
        <taxon>Metakinetoplastina</taxon>
        <taxon>Trypanosomatida</taxon>
        <taxon>Trypanosomatidae</taxon>
        <taxon>Leishmaniinae</taxon>
        <taxon>Leishmania</taxon>
    </lineage>
</organism>
<dbReference type="RefSeq" id="XP_067692332.1">
    <property type="nucleotide sequence ID" value="XM_067836790.1"/>
</dbReference>
<dbReference type="GeneID" id="94172300"/>
<keyword evidence="1" id="KW-0175">Coiled coil</keyword>
<dbReference type="AlphaFoldDB" id="A0A836H0V1"/>
<evidence type="ECO:0000256" key="1">
    <source>
        <dbReference type="SAM" id="Coils"/>
    </source>
</evidence>
<dbReference type="EMBL" id="JAFHKP010000025">
    <property type="protein sequence ID" value="KAG5477392.1"/>
    <property type="molecule type" value="Genomic_DNA"/>
</dbReference>
<feature type="compositionally biased region" description="Low complexity" evidence="2">
    <location>
        <begin position="459"/>
        <end position="475"/>
    </location>
</feature>